<feature type="active site" description="Glycyl thioester intermediate" evidence="6">
    <location>
        <position position="2069"/>
    </location>
</feature>
<protein>
    <recommendedName>
        <fullName evidence="3">HECT-type E3 ubiquitin transferase</fullName>
        <ecNumber evidence="3">2.3.2.26</ecNumber>
    </recommendedName>
</protein>
<dbReference type="Proteomes" id="UP000007148">
    <property type="component" value="Unassembled WGS sequence"/>
</dbReference>
<proteinExistence type="inferred from homology"/>
<feature type="compositionally biased region" description="Low complexity" evidence="7">
    <location>
        <begin position="230"/>
        <end position="244"/>
    </location>
</feature>
<organism evidence="9 10">
    <name type="scientific">Serendipita indica (strain DSM 11827)</name>
    <name type="common">Root endophyte fungus</name>
    <name type="synonym">Piriformospora indica</name>
    <dbReference type="NCBI Taxonomy" id="1109443"/>
    <lineage>
        <taxon>Eukaryota</taxon>
        <taxon>Fungi</taxon>
        <taxon>Dikarya</taxon>
        <taxon>Basidiomycota</taxon>
        <taxon>Agaricomycotina</taxon>
        <taxon>Agaricomycetes</taxon>
        <taxon>Sebacinales</taxon>
        <taxon>Serendipitaceae</taxon>
        <taxon>Serendipita</taxon>
    </lineage>
</organism>
<dbReference type="InterPro" id="IPR011989">
    <property type="entry name" value="ARM-like"/>
</dbReference>
<dbReference type="InterPro" id="IPR045322">
    <property type="entry name" value="HECTD1/TRIP12-like"/>
</dbReference>
<feature type="compositionally biased region" description="Low complexity" evidence="7">
    <location>
        <begin position="1323"/>
        <end position="1338"/>
    </location>
</feature>
<keyword evidence="4" id="KW-0808">Transferase</keyword>
<evidence type="ECO:0000256" key="1">
    <source>
        <dbReference type="ARBA" id="ARBA00000885"/>
    </source>
</evidence>
<evidence type="ECO:0000256" key="3">
    <source>
        <dbReference type="ARBA" id="ARBA00012485"/>
    </source>
</evidence>
<dbReference type="InterPro" id="IPR035983">
    <property type="entry name" value="Hect_E3_ubiquitin_ligase"/>
</dbReference>
<comment type="caution">
    <text evidence="9">The sequence shown here is derived from an EMBL/GenBank/DDBJ whole genome shotgun (WGS) entry which is preliminary data.</text>
</comment>
<feature type="region of interest" description="Disordered" evidence="7">
    <location>
        <begin position="703"/>
        <end position="780"/>
    </location>
</feature>
<dbReference type="Gene3D" id="3.30.2410.10">
    <property type="entry name" value="Hect, E3 ligase catalytic domain"/>
    <property type="match status" value="1"/>
</dbReference>
<dbReference type="SUPFAM" id="SSF56204">
    <property type="entry name" value="Hect, E3 ligase catalytic domain"/>
    <property type="match status" value="1"/>
</dbReference>
<feature type="compositionally biased region" description="Polar residues" evidence="7">
    <location>
        <begin position="8"/>
        <end position="33"/>
    </location>
</feature>
<feature type="compositionally biased region" description="Acidic residues" evidence="7">
    <location>
        <begin position="104"/>
        <end position="113"/>
    </location>
</feature>
<dbReference type="eggNOG" id="KOG0168">
    <property type="taxonomic scope" value="Eukaryota"/>
</dbReference>
<dbReference type="InterPro" id="IPR000569">
    <property type="entry name" value="HECT_dom"/>
</dbReference>
<feature type="compositionally biased region" description="Low complexity" evidence="7">
    <location>
        <begin position="50"/>
        <end position="63"/>
    </location>
</feature>
<evidence type="ECO:0000259" key="8">
    <source>
        <dbReference type="PROSITE" id="PS50237"/>
    </source>
</evidence>
<evidence type="ECO:0000256" key="2">
    <source>
        <dbReference type="ARBA" id="ARBA00006331"/>
    </source>
</evidence>
<name>G4TQK8_SERID</name>
<dbReference type="GO" id="GO:0061630">
    <property type="term" value="F:ubiquitin protein ligase activity"/>
    <property type="evidence" value="ECO:0007669"/>
    <property type="project" value="UniProtKB-EC"/>
</dbReference>
<dbReference type="HOGENOM" id="CLU_000366_0_1_1"/>
<dbReference type="OrthoDB" id="423283at2759"/>
<dbReference type="PROSITE" id="PS50237">
    <property type="entry name" value="HECT"/>
    <property type="match status" value="1"/>
</dbReference>
<dbReference type="InterPro" id="IPR057948">
    <property type="entry name" value="TPR_TRIP12_N"/>
</dbReference>
<keyword evidence="5 6" id="KW-0833">Ubl conjugation pathway</keyword>
<dbReference type="GO" id="GO:0016607">
    <property type="term" value="C:nuclear speck"/>
    <property type="evidence" value="ECO:0007669"/>
    <property type="project" value="TreeGrafter"/>
</dbReference>
<feature type="domain" description="HECT" evidence="8">
    <location>
        <begin position="1730"/>
        <end position="2102"/>
    </location>
</feature>
<feature type="region of interest" description="Disordered" evidence="7">
    <location>
        <begin position="665"/>
        <end position="686"/>
    </location>
</feature>
<feature type="compositionally biased region" description="Low complexity" evidence="7">
    <location>
        <begin position="1376"/>
        <end position="1386"/>
    </location>
</feature>
<dbReference type="InterPro" id="IPR016024">
    <property type="entry name" value="ARM-type_fold"/>
</dbReference>
<dbReference type="GO" id="GO:0043161">
    <property type="term" value="P:proteasome-mediated ubiquitin-dependent protein catabolic process"/>
    <property type="evidence" value="ECO:0007669"/>
    <property type="project" value="TreeGrafter"/>
</dbReference>
<feature type="compositionally biased region" description="Polar residues" evidence="7">
    <location>
        <begin position="1362"/>
        <end position="1375"/>
    </location>
</feature>
<dbReference type="OMA" id="AEPLSQF"/>
<feature type="region of interest" description="Disordered" evidence="7">
    <location>
        <begin position="1550"/>
        <end position="1575"/>
    </location>
</feature>
<evidence type="ECO:0000313" key="9">
    <source>
        <dbReference type="EMBL" id="CCA73601.1"/>
    </source>
</evidence>
<evidence type="ECO:0000256" key="7">
    <source>
        <dbReference type="SAM" id="MobiDB-lite"/>
    </source>
</evidence>
<dbReference type="eggNOG" id="KOG0170">
    <property type="taxonomic scope" value="Eukaryota"/>
</dbReference>
<dbReference type="Gene3D" id="3.90.1750.10">
    <property type="entry name" value="Hect, E3 ligase catalytic domains"/>
    <property type="match status" value="1"/>
</dbReference>
<dbReference type="PANTHER" id="PTHR45670">
    <property type="entry name" value="E3 UBIQUITIN-PROTEIN LIGASE TRIP12"/>
    <property type="match status" value="1"/>
</dbReference>
<dbReference type="FunCoup" id="G4TQK8">
    <property type="interactions" value="590"/>
</dbReference>
<reference evidence="9 10" key="1">
    <citation type="journal article" date="2011" name="PLoS Pathog.">
        <title>Endophytic Life Strategies Decoded by Genome and Transcriptome Analyses of the Mutualistic Root Symbiont Piriformospora indica.</title>
        <authorList>
            <person name="Zuccaro A."/>
            <person name="Lahrmann U."/>
            <person name="Guldener U."/>
            <person name="Langen G."/>
            <person name="Pfiffi S."/>
            <person name="Biedenkopf D."/>
            <person name="Wong P."/>
            <person name="Samans B."/>
            <person name="Grimm C."/>
            <person name="Basiewicz M."/>
            <person name="Murat C."/>
            <person name="Martin F."/>
            <person name="Kogel K.H."/>
        </authorList>
    </citation>
    <scope>NUCLEOTIDE SEQUENCE [LARGE SCALE GENOMIC DNA]</scope>
    <source>
        <strain evidence="9 10">DSM 11827</strain>
    </source>
</reference>
<feature type="compositionally biased region" description="Polar residues" evidence="7">
    <location>
        <begin position="756"/>
        <end position="766"/>
    </location>
</feature>
<dbReference type="Gene3D" id="1.25.10.10">
    <property type="entry name" value="Leucine-rich Repeat Variant"/>
    <property type="match status" value="1"/>
</dbReference>
<dbReference type="EMBL" id="CAFZ01000237">
    <property type="protein sequence ID" value="CCA73601.1"/>
    <property type="molecule type" value="Genomic_DNA"/>
</dbReference>
<dbReference type="PANTHER" id="PTHR45670:SF1">
    <property type="entry name" value="E3 UBIQUITIN-PROTEIN LIGASE HECTD1"/>
    <property type="match status" value="1"/>
</dbReference>
<comment type="catalytic activity">
    <reaction evidence="1">
        <text>S-ubiquitinyl-[E2 ubiquitin-conjugating enzyme]-L-cysteine + [acceptor protein]-L-lysine = [E2 ubiquitin-conjugating enzyme]-L-cysteine + N(6)-ubiquitinyl-[acceptor protein]-L-lysine.</text>
        <dbReference type="EC" id="2.3.2.26"/>
    </reaction>
</comment>
<feature type="region of interest" description="Disordered" evidence="7">
    <location>
        <begin position="1306"/>
        <end position="1390"/>
    </location>
</feature>
<evidence type="ECO:0000256" key="4">
    <source>
        <dbReference type="ARBA" id="ARBA00022679"/>
    </source>
</evidence>
<keyword evidence="9" id="KW-0436">Ligase</keyword>
<evidence type="ECO:0000313" key="10">
    <source>
        <dbReference type="Proteomes" id="UP000007148"/>
    </source>
</evidence>
<gene>
    <name evidence="9" type="ORF">PIIN_07554</name>
</gene>
<evidence type="ECO:0000256" key="6">
    <source>
        <dbReference type="PROSITE-ProRule" id="PRU00104"/>
    </source>
</evidence>
<sequence>MDFEADTDTAQQTLSPATLNHQQDIANDTSLLRTSARVRAARERQEQQRQQEATESTSTSTRSLKGKAKAPAPQTRRPRRSNAPLTITEPLQDRKGKKRAAPSSDDESSDQDEETRPPPRKRPRTSNPRYSFRALDIKKNNPPATMPKKTRKNPRASTSNAAGPSRDFVEDDIDMESLSDSQGDPVKEMEDQTLSSELAIESPEQSTSKDAQVADPDDPRPSTSNENDNPAPSGEPASEPVPSEEQPPAPEPPFTSIMGGDFQFGAYMASLGTRLKGLLNNLKPSADPTSRLLALQDLSEILSMSTEDNLNGYFSQDSFVKELVHIMGGPRKSGDQDEENDEEGSPNPDDEDAALAAALALSGGGLLPEENLEEQLLACRCLANLMEAMPGSAHTLVYHGAVPVLCSKLLQITFIDLAEQTISTLEKLSEEYPSAIVREGGLAALLNYLDFFSTHVQRTALQAAANCCRNMSSDSFNMVRDVFPTIKNVLTYSDARLVEYAAMCVIRTIESFCRNQTENLETLITDDLVVSINALLLPQSTGATPMISATTSTQFLRALSGAAKCSPAISMTLLRGGIGSTVYAFLTGVLPPNHPEATSDEYGGGESGQGVGSGVVDMAVMQNLAHRPKDQVEEALSLISELMPPLPKDGVFDPRGYTEKAISRALKAKTKDSKARTQAKQPTPAAVPVVKIEETVQDIGVADLPFLEGELPTPATDRSGEQDESATDKGTAPSVTEGGEKKPDVSLGEPSVLQEEPTTQASTSQEPAEGRLEESQTNGGNEELSAAFTNEAGEPLMAMILDDAGIPTIIGEIVQDATSSSQAPVETPPVPVPSSSNRHRHGEGSQSQARLQLLRANPEVISRFLRLIVPVLFDVYSASVTLPVRMRCFTGILKATSFVEGDAMEAFYRNVPVASFIGSILTSRDNPLIVTNSLQLIELLLIKSPSVFRSSLRKEGVLHEVSTISKIDLKIKAKPPPPPPVEGGEDNDTLAVPPPIPKKSSSVPLDPQDAYVLRSRLIKIKYLSGGSDAGGDAVFESLRAMIKQLSDSNATEEQISANLKEVAKLFGVSGPTISSFELMKSGLVDGLLEFATSSNRTGKLPSSEPACPDVFVVDIERRKELFLDAFSARSGYATPSSQTPLAVLVKRLQESLTRMESFEVATTSPGSMEDARRSSMSLISRTLRLKLVAETPSEVPKSCQSLMVSIHAIAPFSALEDYLKPRIAGILSFRPELTSGLLQALTSSGLPSSTMAQSVLGRLLSRSGSGTSGSLSTGPTAAINSLNNLLNALSGATSSSGPLSAPVIGGGSSAATSQPISIPGRNATTAASAPTTPTTTETAGDRTESRRRSLRLRGQPPAPSDDQGSAEGTTQEPTVASSAPSSSSSADPGARALASSLLHQLLVDDGDMDDMDDDEVGDDGEDIITERAFNLAFDGADNLTASTPHGTRIATPLAGTTPSVESPLAMMAANNSLRAAAGTPSKMSYAGAAAAAADKATDFYLEFRLNDEVVPTDMTVYGACHHYETQRSSDGQPNPHAVWNGNYTITFRKVPGKRPVPDPNSPNENMETDQVAGLPADSPPSKILRLLRVLHRLNSEGVEHVDAHVKIITIPDSAFINNKLTAKLARQLEEIMILASNCLPDWALDLPQQFGFLFPFSTRYLFLQSTSFGYARLLNRVISQYPREVANNSRRDGLEQYGRLQRRKVEVPRDSPMQVALKVFDLFGASSSILDVHFQGEVGTGLGPTLEFFASVCREFAWRDLKLWRDADSTLPGKYVHHPFGLFPAPMLNSVVEGPTATERDRRKIRLYRLLGQFVARALLDSRIIDISFNKVFLKMILGESVPLSVSTIKVVDPSLGQSLATLQQFVQRKKEIQADAKMNAKAKKEAITKVDVKGVTLEDMCLDFTVPGYDDLELKAGGKDISVTMENVDEYIELVIDAIIGRGARPAVDAFKAGFSTVFPVHDLCAFSADELVMMFGNADEDWSTETLHEAIKADHGFNVESAAIRDLIEIMAAYDKSGRRDFLQFITGSPKLPIGGFKALNPQLTVVRKPHEAPLTPDDYLPSVMTCAHYLKLPSYSSRAIMEKKLMIAMREGTGSFHLS</sequence>
<dbReference type="STRING" id="1109443.G4TQK8"/>
<dbReference type="SUPFAM" id="SSF48371">
    <property type="entry name" value="ARM repeat"/>
    <property type="match status" value="1"/>
</dbReference>
<keyword evidence="10" id="KW-1185">Reference proteome</keyword>
<dbReference type="GO" id="GO:0000209">
    <property type="term" value="P:protein polyubiquitination"/>
    <property type="evidence" value="ECO:0007669"/>
    <property type="project" value="TreeGrafter"/>
</dbReference>
<comment type="similarity">
    <text evidence="2">Belongs to the UPL family. K-HECT subfamily.</text>
</comment>
<dbReference type="SMART" id="SM00119">
    <property type="entry name" value="HECTc"/>
    <property type="match status" value="1"/>
</dbReference>
<accession>G4TQK8</accession>
<feature type="region of interest" description="Disordered" evidence="7">
    <location>
        <begin position="328"/>
        <end position="351"/>
    </location>
</feature>
<feature type="compositionally biased region" description="Basic and acidic residues" evidence="7">
    <location>
        <begin position="40"/>
        <end position="49"/>
    </location>
</feature>
<feature type="region of interest" description="Disordered" evidence="7">
    <location>
        <begin position="1"/>
        <end position="258"/>
    </location>
</feature>
<feature type="compositionally biased region" description="Acidic residues" evidence="7">
    <location>
        <begin position="336"/>
        <end position="351"/>
    </location>
</feature>
<dbReference type="EC" id="2.3.2.26" evidence="3"/>
<dbReference type="GO" id="GO:0016874">
    <property type="term" value="F:ligase activity"/>
    <property type="evidence" value="ECO:0007669"/>
    <property type="project" value="UniProtKB-KW"/>
</dbReference>
<dbReference type="Pfam" id="PF00632">
    <property type="entry name" value="HECT"/>
    <property type="match status" value="1"/>
</dbReference>
<feature type="region of interest" description="Disordered" evidence="7">
    <location>
        <begin position="817"/>
        <end position="846"/>
    </location>
</feature>
<evidence type="ECO:0000256" key="5">
    <source>
        <dbReference type="ARBA" id="ARBA00022786"/>
    </source>
</evidence>
<dbReference type="InParanoid" id="G4TQK8"/>
<dbReference type="Pfam" id="PF25579">
    <property type="entry name" value="TPR_TRIP12_N"/>
    <property type="match status" value="1"/>
</dbReference>